<dbReference type="AlphaFoldDB" id="A0A6I6HIJ4"/>
<dbReference type="RefSeq" id="WP_157612207.1">
    <property type="nucleotide sequence ID" value="NZ_CP046622.1"/>
</dbReference>
<proteinExistence type="inferred from homology"/>
<protein>
    <submittedName>
        <fullName evidence="4">Flavin reductase</fullName>
    </submittedName>
</protein>
<evidence type="ECO:0000256" key="1">
    <source>
        <dbReference type="ARBA" id="ARBA00008898"/>
    </source>
</evidence>
<evidence type="ECO:0000313" key="4">
    <source>
        <dbReference type="EMBL" id="QGW80987.1"/>
    </source>
</evidence>
<comment type="similarity">
    <text evidence="1">Belongs to the non-flavoprotein flavin reductase family.</text>
</comment>
<evidence type="ECO:0000256" key="2">
    <source>
        <dbReference type="ARBA" id="ARBA00023002"/>
    </source>
</evidence>
<dbReference type="SMART" id="SM00903">
    <property type="entry name" value="Flavin_Reduct"/>
    <property type="match status" value="1"/>
</dbReference>
<organism evidence="4 5">
    <name type="scientific">Variovorax paradoxus</name>
    <dbReference type="NCBI Taxonomy" id="34073"/>
    <lineage>
        <taxon>Bacteria</taxon>
        <taxon>Pseudomonadati</taxon>
        <taxon>Pseudomonadota</taxon>
        <taxon>Betaproteobacteria</taxon>
        <taxon>Burkholderiales</taxon>
        <taxon>Comamonadaceae</taxon>
        <taxon>Variovorax</taxon>
    </lineage>
</organism>
<name>A0A6I6HIJ4_VARPD</name>
<keyword evidence="2" id="KW-0560">Oxidoreductase</keyword>
<gene>
    <name evidence="4" type="ORF">GOQ09_05080</name>
</gene>
<sequence length="198" mass="21735">MYSWALITGDAAETVDARQLRQALGAFPTGVCLVTTTTPEGKREGMTINSFASVSLDPPLILWSIRDDTRSAEAFLAARPFNLSVLTASQRDLAWHFAKPAADKFERFAEAFELAPNGCARLVESVATFECSTYSRHQEGDHTIILGRVDRFSRTDTPPLLFHSGQMGSLWELAENLERPQRNDAAPSTSGCRPGTNT</sequence>
<feature type="domain" description="Flavin reductase like" evidence="3">
    <location>
        <begin position="24"/>
        <end position="169"/>
    </location>
</feature>
<dbReference type="GO" id="GO:0010181">
    <property type="term" value="F:FMN binding"/>
    <property type="evidence" value="ECO:0007669"/>
    <property type="project" value="InterPro"/>
</dbReference>
<dbReference type="OrthoDB" id="9792858at2"/>
<reference evidence="4 5" key="1">
    <citation type="submission" date="2019-12" db="EMBL/GenBank/DDBJ databases">
        <title>Hybrid Genome Assemblies of two High G+C Isolates from Undergraduate Microbiology Courses.</title>
        <authorList>
            <person name="Ne Ville C.J."/>
            <person name="Enright D."/>
            <person name="Hernandez I."/>
            <person name="Dodsworth J."/>
            <person name="Orwin P.M."/>
        </authorList>
    </citation>
    <scope>NUCLEOTIDE SEQUENCE [LARGE SCALE GENOMIC DNA]</scope>
    <source>
        <strain evidence="4 5">CSUSB</strain>
    </source>
</reference>
<dbReference type="InterPro" id="IPR012349">
    <property type="entry name" value="Split_barrel_FMN-bd"/>
</dbReference>
<dbReference type="Proteomes" id="UP000425817">
    <property type="component" value="Chromosome"/>
</dbReference>
<accession>A0A6I6HIJ4</accession>
<dbReference type="PANTHER" id="PTHR30466">
    <property type="entry name" value="FLAVIN REDUCTASE"/>
    <property type="match status" value="1"/>
</dbReference>
<dbReference type="PANTHER" id="PTHR30466:SF11">
    <property type="entry name" value="FLAVIN-DEPENDENT MONOOXYGENASE, REDUCTASE SUBUNIT HSAB"/>
    <property type="match status" value="1"/>
</dbReference>
<evidence type="ECO:0000259" key="3">
    <source>
        <dbReference type="SMART" id="SM00903"/>
    </source>
</evidence>
<evidence type="ECO:0000313" key="5">
    <source>
        <dbReference type="Proteomes" id="UP000425817"/>
    </source>
</evidence>
<dbReference type="EMBL" id="CP046622">
    <property type="protein sequence ID" value="QGW80987.1"/>
    <property type="molecule type" value="Genomic_DNA"/>
</dbReference>
<dbReference type="GO" id="GO:0042602">
    <property type="term" value="F:riboflavin reductase (NADPH) activity"/>
    <property type="evidence" value="ECO:0007669"/>
    <property type="project" value="TreeGrafter"/>
</dbReference>
<dbReference type="Pfam" id="PF01613">
    <property type="entry name" value="Flavin_Reduct"/>
    <property type="match status" value="1"/>
</dbReference>
<dbReference type="SUPFAM" id="SSF50475">
    <property type="entry name" value="FMN-binding split barrel"/>
    <property type="match status" value="1"/>
</dbReference>
<dbReference type="InterPro" id="IPR002563">
    <property type="entry name" value="Flavin_Rdtase-like_dom"/>
</dbReference>
<dbReference type="Gene3D" id="2.30.110.10">
    <property type="entry name" value="Electron Transport, Fmn-binding Protein, Chain A"/>
    <property type="match status" value="1"/>
</dbReference>
<dbReference type="InterPro" id="IPR050268">
    <property type="entry name" value="NADH-dep_flavin_reductase"/>
</dbReference>